<dbReference type="Pfam" id="PF00090">
    <property type="entry name" value="TSP_1"/>
    <property type="match status" value="1"/>
</dbReference>
<dbReference type="Pfam" id="PF13927">
    <property type="entry name" value="Ig_3"/>
    <property type="match status" value="3"/>
</dbReference>
<keyword evidence="5" id="KW-0175">Coiled coil</keyword>
<dbReference type="InterPro" id="IPR020901">
    <property type="entry name" value="Prtase_inh_Kunz-CS"/>
</dbReference>
<dbReference type="InterPro" id="IPR007110">
    <property type="entry name" value="Ig-like_dom"/>
</dbReference>
<organism evidence="9 10">
    <name type="scientific">Mytilus galloprovincialis</name>
    <name type="common">Mediterranean mussel</name>
    <dbReference type="NCBI Taxonomy" id="29158"/>
    <lineage>
        <taxon>Eukaryota</taxon>
        <taxon>Metazoa</taxon>
        <taxon>Spiralia</taxon>
        <taxon>Lophotrochozoa</taxon>
        <taxon>Mollusca</taxon>
        <taxon>Bivalvia</taxon>
        <taxon>Autobranchia</taxon>
        <taxon>Pteriomorphia</taxon>
        <taxon>Mytilida</taxon>
        <taxon>Mytiloidea</taxon>
        <taxon>Mytilidae</taxon>
        <taxon>Mytilinae</taxon>
        <taxon>Mytilus</taxon>
    </lineage>
</organism>
<dbReference type="InterPro" id="IPR003598">
    <property type="entry name" value="Ig_sub2"/>
</dbReference>
<dbReference type="GO" id="GO:0004867">
    <property type="term" value="F:serine-type endopeptidase inhibitor activity"/>
    <property type="evidence" value="ECO:0007669"/>
    <property type="project" value="InterPro"/>
</dbReference>
<dbReference type="PROSITE" id="PS50092">
    <property type="entry name" value="TSP1"/>
    <property type="match status" value="1"/>
</dbReference>
<dbReference type="PROSITE" id="PS50279">
    <property type="entry name" value="BPTI_KUNITZ_2"/>
    <property type="match status" value="1"/>
</dbReference>
<dbReference type="PROSITE" id="PS50835">
    <property type="entry name" value="IG_LIKE"/>
    <property type="match status" value="4"/>
</dbReference>
<sequence length="837" mass="93895">MWLNVLTILSCICFGFLLDVSSRNAEVIDDDLVKRINHVNAKVKTMVSNYHELLKTFKKDGRKLDSLIKQNQDLNQRLNKTVDKMEKLITNEETLNQTIRALQTLTSEQQRELNKEKSMSKNWSSNYSDRLLRVNREVDFLKKQNHYLERKLNTTVEKMEKLMSEKETLSYNIENLQNITSQQQHALNKAEYKSKESRISIGSSLTLLNNKLQKLTNSTSIGLKNVNGNVLKENPLLRNKLRKFEKRIKQRINKKLDKIDPVCQQPKHKGPCYDFTMKHFFNTSSSKCEPFWYGGCKGNQNNFQSDEECQAACVQEGAIDLQKMTKDVIDLNTKATEIKYSTDKLMSNIILISSKQEQTDKDVTDLQAHVTNLESSTDKSLSNLTLISSKLEKTFKDVRELKADVHGTWSVWSETTCSVTCGVGTSLRSRNCSNPHPQYGGNNCTGKSIDHLLHVLSLTNVQVTFRIKDNSDVKIQESGQQSRETGVTIRGQGQRTVREGETVTIECDTTGIRNAVVLWRKRDGLMPPNHSVRGGTLTISNFRSVYRGEYICSASSPVKNYETSVFIIVTVTPSLTISPARVEARKGGTVQLRCQPHGSGPFGIKWLKVDGVLNPSATQTRDGLLKIRQVTAADTGRYRCLATGSSGSSDGFVILSVTVPPTITLSQREARPYLGQLMELRCQASGNPPPSITWEKENGVLPRDHTVNNGVLQIFNVRQEDSGRYICQAASPAGVDREYVTLTIQGRNTASPAGVDREYVTLTVEGRNRTPVPLPTVTWSRIGEPLPETLTVTDVFLVIPHIKIKDAGIYVCTVQNLRGTAQHRVNLIVKGDQLTIT</sequence>
<dbReference type="SMART" id="SM00408">
    <property type="entry name" value="IGc2"/>
    <property type="match status" value="4"/>
</dbReference>
<evidence type="ECO:0000256" key="4">
    <source>
        <dbReference type="ARBA" id="ARBA00023319"/>
    </source>
</evidence>
<dbReference type="PANTHER" id="PTHR12231">
    <property type="entry name" value="CTX-RELATED TYPE I TRANSMEMBRANE PROTEIN"/>
    <property type="match status" value="1"/>
</dbReference>
<feature type="signal peptide" evidence="6">
    <location>
        <begin position="1"/>
        <end position="25"/>
    </location>
</feature>
<dbReference type="Gene3D" id="4.10.410.10">
    <property type="entry name" value="Pancreatic trypsin inhibitor Kunitz domain"/>
    <property type="match status" value="1"/>
</dbReference>
<evidence type="ECO:0000256" key="6">
    <source>
        <dbReference type="SAM" id="SignalP"/>
    </source>
</evidence>
<dbReference type="SUPFAM" id="SSF82895">
    <property type="entry name" value="TSP-1 type 1 repeat"/>
    <property type="match status" value="1"/>
</dbReference>
<proteinExistence type="predicted"/>
<dbReference type="PROSITE" id="PS00280">
    <property type="entry name" value="BPTI_KUNITZ_1"/>
    <property type="match status" value="1"/>
</dbReference>
<feature type="coiled-coil region" evidence="5">
    <location>
        <begin position="131"/>
        <end position="179"/>
    </location>
</feature>
<evidence type="ECO:0000313" key="9">
    <source>
        <dbReference type="EMBL" id="VDI13304.1"/>
    </source>
</evidence>
<dbReference type="InterPro" id="IPR002223">
    <property type="entry name" value="Kunitz_BPTI"/>
</dbReference>
<dbReference type="InterPro" id="IPR013098">
    <property type="entry name" value="Ig_I-set"/>
</dbReference>
<dbReference type="PRINTS" id="PR00759">
    <property type="entry name" value="BASICPTASE"/>
</dbReference>
<dbReference type="FunFam" id="4.10.410.10:FF:000017">
    <property type="entry name" value="papilin isoform X2"/>
    <property type="match status" value="1"/>
</dbReference>
<dbReference type="InterPro" id="IPR051170">
    <property type="entry name" value="Neural/epithelial_adhesion"/>
</dbReference>
<name>A0A8B6D3E8_MYTGA</name>
<evidence type="ECO:0000256" key="5">
    <source>
        <dbReference type="SAM" id="Coils"/>
    </source>
</evidence>
<dbReference type="InterPro" id="IPR036179">
    <property type="entry name" value="Ig-like_dom_sf"/>
</dbReference>
<dbReference type="CDD" id="cd00109">
    <property type="entry name" value="Kunitz-type"/>
    <property type="match status" value="1"/>
</dbReference>
<dbReference type="SMART" id="SM00409">
    <property type="entry name" value="IG"/>
    <property type="match status" value="4"/>
</dbReference>
<dbReference type="FunFam" id="2.20.100.10:FF:000001">
    <property type="entry name" value="semaphorin-5A isoform X1"/>
    <property type="match status" value="1"/>
</dbReference>
<dbReference type="Gene3D" id="2.60.40.10">
    <property type="entry name" value="Immunoglobulins"/>
    <property type="match status" value="4"/>
</dbReference>
<dbReference type="CDD" id="cd00096">
    <property type="entry name" value="Ig"/>
    <property type="match status" value="1"/>
</dbReference>
<dbReference type="SUPFAM" id="SSF57362">
    <property type="entry name" value="BPTI-like"/>
    <property type="match status" value="1"/>
</dbReference>
<keyword evidence="4" id="KW-0393">Immunoglobulin domain</keyword>
<dbReference type="Pfam" id="PF07679">
    <property type="entry name" value="I-set"/>
    <property type="match status" value="1"/>
</dbReference>
<feature type="domain" description="Ig-like" evidence="8">
    <location>
        <begin position="573"/>
        <end position="656"/>
    </location>
</feature>
<feature type="domain" description="BPTI/Kunitz inhibitor" evidence="7">
    <location>
        <begin position="263"/>
        <end position="313"/>
    </location>
</feature>
<feature type="domain" description="Ig-like" evidence="8">
    <location>
        <begin position="661"/>
        <end position="743"/>
    </location>
</feature>
<accession>A0A8B6D3E8</accession>
<dbReference type="Proteomes" id="UP000596742">
    <property type="component" value="Unassembled WGS sequence"/>
</dbReference>
<dbReference type="OrthoDB" id="4473401at2759"/>
<gene>
    <name evidence="9" type="ORF">MGAL_10B021395</name>
</gene>
<dbReference type="SUPFAM" id="SSF48726">
    <property type="entry name" value="Immunoglobulin"/>
    <property type="match status" value="4"/>
</dbReference>
<evidence type="ECO:0000259" key="8">
    <source>
        <dbReference type="PROSITE" id="PS50835"/>
    </source>
</evidence>
<dbReference type="AlphaFoldDB" id="A0A8B6D3E8"/>
<feature type="domain" description="Ig-like" evidence="8">
    <location>
        <begin position="485"/>
        <end position="564"/>
    </location>
</feature>
<dbReference type="FunFam" id="2.60.40.10:FF:000032">
    <property type="entry name" value="palladin isoform X1"/>
    <property type="match status" value="1"/>
</dbReference>
<dbReference type="InterPro" id="IPR036880">
    <property type="entry name" value="Kunitz_BPTI_sf"/>
</dbReference>
<comment type="caution">
    <text evidence="9">The sequence shown here is derived from an EMBL/GenBank/DDBJ whole genome shotgun (WGS) entry which is preliminary data.</text>
</comment>
<evidence type="ECO:0000256" key="2">
    <source>
        <dbReference type="ARBA" id="ARBA00022737"/>
    </source>
</evidence>
<feature type="coiled-coil region" evidence="5">
    <location>
        <begin position="64"/>
        <end position="95"/>
    </location>
</feature>
<reference evidence="9" key="1">
    <citation type="submission" date="2018-11" db="EMBL/GenBank/DDBJ databases">
        <authorList>
            <person name="Alioto T."/>
            <person name="Alioto T."/>
        </authorList>
    </citation>
    <scope>NUCLEOTIDE SEQUENCE</scope>
</reference>
<keyword evidence="3" id="KW-1015">Disulfide bond</keyword>
<dbReference type="InterPro" id="IPR036383">
    <property type="entry name" value="TSP1_rpt_sf"/>
</dbReference>
<evidence type="ECO:0000256" key="3">
    <source>
        <dbReference type="ARBA" id="ARBA00023157"/>
    </source>
</evidence>
<evidence type="ECO:0000259" key="7">
    <source>
        <dbReference type="PROSITE" id="PS50279"/>
    </source>
</evidence>
<dbReference type="Pfam" id="PF00014">
    <property type="entry name" value="Kunitz_BPTI"/>
    <property type="match status" value="1"/>
</dbReference>
<keyword evidence="10" id="KW-1185">Reference proteome</keyword>
<evidence type="ECO:0000256" key="1">
    <source>
        <dbReference type="ARBA" id="ARBA00022729"/>
    </source>
</evidence>
<dbReference type="Gene3D" id="2.20.100.10">
    <property type="entry name" value="Thrombospondin type-1 (TSP1) repeat"/>
    <property type="match status" value="1"/>
</dbReference>
<keyword evidence="2" id="KW-0677">Repeat</keyword>
<evidence type="ECO:0000313" key="10">
    <source>
        <dbReference type="Proteomes" id="UP000596742"/>
    </source>
</evidence>
<feature type="chain" id="PRO_5032350984" evidence="6">
    <location>
        <begin position="26"/>
        <end position="837"/>
    </location>
</feature>
<feature type="domain" description="Ig-like" evidence="8">
    <location>
        <begin position="760"/>
        <end position="828"/>
    </location>
</feature>
<dbReference type="PANTHER" id="PTHR12231:SF253">
    <property type="entry name" value="DPR-INTERACTING PROTEIN ETA, ISOFORM B-RELATED"/>
    <property type="match status" value="1"/>
</dbReference>
<dbReference type="SMART" id="SM00131">
    <property type="entry name" value="KU"/>
    <property type="match status" value="1"/>
</dbReference>
<dbReference type="InterPro" id="IPR000884">
    <property type="entry name" value="TSP1_rpt"/>
</dbReference>
<dbReference type="InterPro" id="IPR013783">
    <property type="entry name" value="Ig-like_fold"/>
</dbReference>
<dbReference type="SMART" id="SM00209">
    <property type="entry name" value="TSP1"/>
    <property type="match status" value="1"/>
</dbReference>
<dbReference type="EMBL" id="UYJE01002745">
    <property type="protein sequence ID" value="VDI13304.1"/>
    <property type="molecule type" value="Genomic_DNA"/>
</dbReference>
<protein>
    <submittedName>
        <fullName evidence="9">Uncharacterized protein</fullName>
    </submittedName>
</protein>
<dbReference type="InterPro" id="IPR003599">
    <property type="entry name" value="Ig_sub"/>
</dbReference>
<keyword evidence="1 6" id="KW-0732">Signal</keyword>